<dbReference type="InterPro" id="IPR050237">
    <property type="entry name" value="ATP-dep_AMP-bd_enzyme"/>
</dbReference>
<keyword evidence="3" id="KW-0436">Ligase</keyword>
<dbReference type="InterPro" id="IPR000873">
    <property type="entry name" value="AMP-dep_synth/lig_dom"/>
</dbReference>
<accession>A0ABX8RG43</accession>
<dbReference type="GO" id="GO:0016874">
    <property type="term" value="F:ligase activity"/>
    <property type="evidence" value="ECO:0007669"/>
    <property type="project" value="UniProtKB-KW"/>
</dbReference>
<dbReference type="PANTHER" id="PTHR43767">
    <property type="entry name" value="LONG-CHAIN-FATTY-ACID--COA LIGASE"/>
    <property type="match status" value="1"/>
</dbReference>
<evidence type="ECO:0000313" key="3">
    <source>
        <dbReference type="EMBL" id="QXN88583.1"/>
    </source>
</evidence>
<evidence type="ECO:0000259" key="2">
    <source>
        <dbReference type="Pfam" id="PF13193"/>
    </source>
</evidence>
<dbReference type="Proteomes" id="UP000694257">
    <property type="component" value="Chromosome"/>
</dbReference>
<dbReference type="InterPro" id="IPR020845">
    <property type="entry name" value="AMP-binding_CS"/>
</dbReference>
<feature type="domain" description="AMP-binding enzyme C-terminal" evidence="2">
    <location>
        <begin position="394"/>
        <end position="470"/>
    </location>
</feature>
<sequence length="482" mass="51517">MSGADGSCTYGQLLDNVTRLSSAFRQMGLTRGDRIGVVLSNTTVHILTYFSITAGGYVVVSLNPKSTAAEITRAFELTRPNVVVTEAAALPQVRQALSALPYPVRLISDKPVDGVSSVPELLETTPVGEAIADMATDDPASIMFTSGSTGRPKGVVLTHANVIWAARAKASRMQPTAQDAVVLISPLHHTYGQNAVLNAAFSGGAAVVLLDPRRRRQLVADLAEYGVTALPSVPAVFQLLLDLGADKTRLPRLRYALSAAAPLPRQVTEEWVRRFGYPLHEGYGLTETSPCALYNDQQSAAPGSLGKPYEGVRTRVIDESGAEVPTGEIGELLIAGPNVMRGYFEDPAATAEAIVDGWLHTGDQVSRDEHGDFWLAGRKKNIIIVSGANVFPAEVESVLRGHDAVAEAVVVGRPHPVVGETVVALVQLREPDNAEVAVELRDLCNSELAAYKRPSSIRMIDSIPLLASGKPDLEQLRRLALD</sequence>
<evidence type="ECO:0000313" key="4">
    <source>
        <dbReference type="Proteomes" id="UP000694257"/>
    </source>
</evidence>
<proteinExistence type="predicted"/>
<keyword evidence="4" id="KW-1185">Reference proteome</keyword>
<dbReference type="PANTHER" id="PTHR43767:SF1">
    <property type="entry name" value="NONRIBOSOMAL PEPTIDE SYNTHASE PES1 (EUROFUNG)-RELATED"/>
    <property type="match status" value="1"/>
</dbReference>
<reference evidence="3 4" key="1">
    <citation type="submission" date="2021-07" db="EMBL/GenBank/DDBJ databases">
        <title>Whole Genome Sequence of Nocardia Iowensis.</title>
        <authorList>
            <person name="Lamm A."/>
            <person name="Collins-Fairclough A.M."/>
            <person name="Bunk B."/>
            <person name="Sproer C."/>
        </authorList>
    </citation>
    <scope>NUCLEOTIDE SEQUENCE [LARGE SCALE GENOMIC DNA]</scope>
    <source>
        <strain evidence="3 4">NRRL 5646</strain>
    </source>
</reference>
<protein>
    <submittedName>
        <fullName evidence="3">Acyl--CoA ligase</fullName>
    </submittedName>
</protein>
<evidence type="ECO:0000259" key="1">
    <source>
        <dbReference type="Pfam" id="PF00501"/>
    </source>
</evidence>
<gene>
    <name evidence="3" type="ORF">KV110_23620</name>
</gene>
<feature type="domain" description="AMP-dependent synthetase/ligase" evidence="1">
    <location>
        <begin position="5"/>
        <end position="344"/>
    </location>
</feature>
<dbReference type="PROSITE" id="PS00455">
    <property type="entry name" value="AMP_BINDING"/>
    <property type="match status" value="1"/>
</dbReference>
<dbReference type="EMBL" id="CP078145">
    <property type="protein sequence ID" value="QXN88583.1"/>
    <property type="molecule type" value="Genomic_DNA"/>
</dbReference>
<dbReference type="Pfam" id="PF00501">
    <property type="entry name" value="AMP-binding"/>
    <property type="match status" value="1"/>
</dbReference>
<dbReference type="InterPro" id="IPR025110">
    <property type="entry name" value="AMP-bd_C"/>
</dbReference>
<dbReference type="Pfam" id="PF13193">
    <property type="entry name" value="AMP-binding_C"/>
    <property type="match status" value="1"/>
</dbReference>
<name>A0ABX8RG43_NOCIO</name>
<organism evidence="3 4">
    <name type="scientific">Nocardia iowensis</name>
    <dbReference type="NCBI Taxonomy" id="204891"/>
    <lineage>
        <taxon>Bacteria</taxon>
        <taxon>Bacillati</taxon>
        <taxon>Actinomycetota</taxon>
        <taxon>Actinomycetes</taxon>
        <taxon>Mycobacteriales</taxon>
        <taxon>Nocardiaceae</taxon>
        <taxon>Nocardia</taxon>
    </lineage>
</organism>